<dbReference type="Pfam" id="PF20597">
    <property type="entry name" value="pAdhesive_15"/>
    <property type="match status" value="2"/>
</dbReference>
<feature type="chain" id="PRO_5045298170" evidence="2">
    <location>
        <begin position="20"/>
        <end position="1914"/>
    </location>
</feature>
<evidence type="ECO:0000313" key="5">
    <source>
        <dbReference type="Proteomes" id="UP001595826"/>
    </source>
</evidence>
<reference evidence="5" key="1">
    <citation type="journal article" date="2019" name="Int. J. Syst. Evol. Microbiol.">
        <title>The Global Catalogue of Microorganisms (GCM) 10K type strain sequencing project: providing services to taxonomists for standard genome sequencing and annotation.</title>
        <authorList>
            <consortium name="The Broad Institute Genomics Platform"/>
            <consortium name="The Broad Institute Genome Sequencing Center for Infectious Disease"/>
            <person name="Wu L."/>
            <person name="Ma J."/>
        </authorList>
    </citation>
    <scope>NUCLEOTIDE SEQUENCE [LARGE SCALE GENOMIC DNA]</scope>
    <source>
        <strain evidence="5">CECT 8655</strain>
    </source>
</reference>
<accession>A0ABV8RAQ1</accession>
<gene>
    <name evidence="4" type="ORF">ACFOWD_11170</name>
</gene>
<dbReference type="InterPro" id="IPR028974">
    <property type="entry name" value="TSP_type-3_rpt"/>
</dbReference>
<dbReference type="PROSITE" id="PS50093">
    <property type="entry name" value="PKD"/>
    <property type="match status" value="1"/>
</dbReference>
<dbReference type="InterPro" id="IPR026444">
    <property type="entry name" value="Secre_tail"/>
</dbReference>
<dbReference type="Gene3D" id="2.60.120.260">
    <property type="entry name" value="Galactose-binding domain-like"/>
    <property type="match status" value="1"/>
</dbReference>
<organism evidence="4 5">
    <name type="scientific">Polaribacter marinivivus</name>
    <dbReference type="NCBI Taxonomy" id="1524260"/>
    <lineage>
        <taxon>Bacteria</taxon>
        <taxon>Pseudomonadati</taxon>
        <taxon>Bacteroidota</taxon>
        <taxon>Flavobacteriia</taxon>
        <taxon>Flavobacteriales</taxon>
        <taxon>Flavobacteriaceae</taxon>
    </lineage>
</organism>
<feature type="domain" description="PKD" evidence="3">
    <location>
        <begin position="1201"/>
        <end position="1251"/>
    </location>
</feature>
<dbReference type="Pfam" id="PF17963">
    <property type="entry name" value="Big_9"/>
    <property type="match status" value="1"/>
</dbReference>
<protein>
    <submittedName>
        <fullName evidence="4">Collagen-binding domain-containing protein</fullName>
    </submittedName>
</protein>
<dbReference type="InterPro" id="IPR000601">
    <property type="entry name" value="PKD_dom"/>
</dbReference>
<dbReference type="Pfam" id="PF18962">
    <property type="entry name" value="Por_Secre_tail"/>
    <property type="match status" value="1"/>
</dbReference>
<dbReference type="NCBIfam" id="TIGR04183">
    <property type="entry name" value="Por_Secre_tail"/>
    <property type="match status" value="1"/>
</dbReference>
<dbReference type="SUPFAM" id="SSF103647">
    <property type="entry name" value="TSP type-3 repeat"/>
    <property type="match status" value="1"/>
</dbReference>
<feature type="signal peptide" evidence="2">
    <location>
        <begin position="1"/>
        <end position="19"/>
    </location>
</feature>
<dbReference type="Proteomes" id="UP001595826">
    <property type="component" value="Unassembled WGS sequence"/>
</dbReference>
<comment type="caution">
    <text evidence="4">The sequence shown here is derived from an EMBL/GenBank/DDBJ whole genome shotgun (WGS) entry which is preliminary data.</text>
</comment>
<dbReference type="Gene3D" id="2.60.40.10">
    <property type="entry name" value="Immunoglobulins"/>
    <property type="match status" value="2"/>
</dbReference>
<dbReference type="RefSeq" id="WP_377410589.1">
    <property type="nucleotide sequence ID" value="NZ_JBHSCY010000002.1"/>
</dbReference>
<dbReference type="Gene3D" id="2.40.30.120">
    <property type="entry name" value="Positive stranded ssRNA viruses"/>
    <property type="match status" value="1"/>
</dbReference>
<dbReference type="InterPro" id="IPR035986">
    <property type="entry name" value="PKD_dom_sf"/>
</dbReference>
<dbReference type="SUPFAM" id="SSF49299">
    <property type="entry name" value="PKD domain"/>
    <property type="match status" value="1"/>
</dbReference>
<dbReference type="InterPro" id="IPR013783">
    <property type="entry name" value="Ig-like_fold"/>
</dbReference>
<evidence type="ECO:0000313" key="4">
    <source>
        <dbReference type="EMBL" id="MFC4269469.1"/>
    </source>
</evidence>
<evidence type="ECO:0000259" key="3">
    <source>
        <dbReference type="PROSITE" id="PS50093"/>
    </source>
</evidence>
<keyword evidence="1 2" id="KW-0732">Signal</keyword>
<dbReference type="InterPro" id="IPR018247">
    <property type="entry name" value="EF_Hand_1_Ca_BS"/>
</dbReference>
<dbReference type="InterPro" id="IPR026588">
    <property type="entry name" value="Choice_anch_A"/>
</dbReference>
<evidence type="ECO:0000256" key="2">
    <source>
        <dbReference type="SAM" id="SignalP"/>
    </source>
</evidence>
<dbReference type="Pfam" id="PF18911">
    <property type="entry name" value="PKD_4"/>
    <property type="match status" value="1"/>
</dbReference>
<name>A0ABV8RAQ1_9FLAO</name>
<evidence type="ECO:0000256" key="1">
    <source>
        <dbReference type="ARBA" id="ARBA00022729"/>
    </source>
</evidence>
<proteinExistence type="predicted"/>
<dbReference type="CDD" id="cd00146">
    <property type="entry name" value="PKD"/>
    <property type="match status" value="1"/>
</dbReference>
<keyword evidence="5" id="KW-1185">Reference proteome</keyword>
<dbReference type="SMART" id="SM00089">
    <property type="entry name" value="PKD"/>
    <property type="match status" value="2"/>
</dbReference>
<dbReference type="PROSITE" id="PS00018">
    <property type="entry name" value="EF_HAND_1"/>
    <property type="match status" value="1"/>
</dbReference>
<dbReference type="InterPro" id="IPR022409">
    <property type="entry name" value="PKD/Chitinase_dom"/>
</dbReference>
<dbReference type="NCBIfam" id="TIGR04215">
    <property type="entry name" value="choice_anch_A"/>
    <property type="match status" value="2"/>
</dbReference>
<keyword evidence="4" id="KW-0176">Collagen</keyword>
<sequence length="1914" mass="207790">MKTKLFLILLVFSSIYINAQCVNATDCDGDGIVNSIDLDDDNDGILDTDEFSCPTLASGTITSFVIVNKTQTPSSKTVNSFSNSSSPFSTNTSYNLSYGTAFGKRLEGFVMSSGNTIMVDEDASVGNITFRRATSGSAPTNEIIWIENDGHTNTSNATKLHTNHVSNMADTFSHGFYNVGSDNVFDNSTSSQNKNNIERVDVVFDNGYLVNSADNQYVTVGERGKNNFIDIAIITGIDGSGTPTAYSTVYRVTTASMTTIETLPSTILRKEISDTDFRPSVALNQAVAIRAVKMSDFGIANGTTIYGYSILPPDYNTGNILDWTTYPTNTNSTLGGLDLVLFNYFSSDCVYRDTDGDGLPDSKDTDSDNDGCPDAIEASGLYSSTEVNNTLVGGSIGGSLLNFPTPVNNNGIPTAVGTTVGGNETFGQSTSSRVITAEQITVNIPPASITINKNDNTTFTVGASSVSTTTFNTGTPDYTIPPGTNTTGTLTYRWFKNTAPATILSTATTLDITSAAIADIGDYTVQIIGVDNKCPEEVTFTFSVNDTPTAVNDTFNANENSINNSFDVLNNDSFGNDGPNTGTISLPSLTTTNGGTVSIDDGGTPNDPTDDKIVYTPAASYTGVDSFTYTITDADGETSTATVDITITATVDCNDSPTLPAQGFNVFVEKNMTVKSTETRGAVAVGRNLNIKGDYNVATDDCGDFDTNGLKTGLLVGNKVNYPLNTVINTTDDQCNCGDPTIVNNGSFEIGATPNTWASVDAGSIPGWYTTATDNRIEIWKSGFLGKTAQDGGYIAEINANQRASLYQVICAEPGSVLNWSIWHRGRRGVDVANVKIGVTLNSASTEQVMSTDQDAWVNYTGSYTVPAGEHTVYFVFESVSSQPYNNLTYGNLVDNFEVTKTTTGTCPAVPGSNNGLLTVVNPNYYTKIGKSNGSVAWYFDELNAPANMRVTPNGVYNSSSRIQMNNTSPSYGVSSSTNPVFENNLLDFASAFQSLRANATNMSSNTNNAVLEDDNSNSITNTTLTPQTEINLQNGVNYLNVTGADLNSVDGFTFQNLPSATRVLIVNVDAPGNFNWDVWEQKGITATESSYILYNFYNSDKVNIKGSETIYGTVFAPSSTVRKVNNKEDIYGQVIAKSLNHDGGVIHCNKFAASSTCPTFAGVAPTPGFDINVNPQCFVANDFAFSNTTQIIGVPQPEAPITYLWDFGDGTTSTDMDIASKTYANPGTYTVILTATNKYGSNTYTEQVTVLPVLEPIVSVIDLPSGPGQVRKEFTIDNASSFTDWSWTLPGPDPISGPGLYQNVNPLMVEFRNAGVFTVSVTATSNDCTITVDVPITISSSEVTGGNSGGVESESLGDAISKIYVGRKKNSVPTVFVKDKSNLFNKSLLQAKQPYQGKGQTMLDMFPTELIAGNVANVTSPTDILDYTIADEVLSVDFSIDGKTKGVVLGVKTSDKVYNHTKASCDRLRGAEILNVIPVQLAGYNFLIQGIKQRNGVVEYAISFAAAKNNNDDSYTVQTNWYVNNYIKYNDMYNFQVWTTNPEDTKKLVLDILDNLQSFIPVNQVEVQKVPRTYAAKISRDKNELVVLLRSTEQGLQTEVTMEEIYSETANNVKHRYNPVSTKLEQELRIDVADGYEYDGLVKVAGEVEDAFYHADGNWGLDFDSKYTSIQNYFVWNDFNREYKHNEHAINRNVELKATSDYDYLTLYKSLLPGTISADYSEYKYLAFTAKGSGVMELGLIKSSIQEWKQQYRIMVDLSEEERTYYVPFDAFTSVGNQETITADDLTTLTFTFLPVEANTTELDLFISDVKFTKVAVDDLIVNKVEKFENEFVAYPNPSKGNVNLLLFSKTDTQAEVTLTDITGKVIYKRKEELTTGKNELSFSFNSLKTGIYLLKVSSQESNYGTSKLIIRK</sequence>
<dbReference type="EMBL" id="JBHSCY010000002">
    <property type="protein sequence ID" value="MFC4269469.1"/>
    <property type="molecule type" value="Genomic_DNA"/>
</dbReference>